<dbReference type="PANTHER" id="PTHR11406:SF23">
    <property type="entry name" value="PHOSPHOGLYCERATE KINASE 1, CHLOROPLASTIC-RELATED"/>
    <property type="match status" value="1"/>
</dbReference>
<evidence type="ECO:0000256" key="7">
    <source>
        <dbReference type="ARBA" id="ARBA00022490"/>
    </source>
</evidence>
<evidence type="ECO:0000256" key="16">
    <source>
        <dbReference type="RuleBase" id="RU000532"/>
    </source>
</evidence>
<accession>A0A7C1AVQ6</accession>
<evidence type="ECO:0000256" key="5">
    <source>
        <dbReference type="ARBA" id="ARBA00013061"/>
    </source>
</evidence>
<dbReference type="EC" id="2.7.2.3" evidence="5 13"/>
<dbReference type="PROSITE" id="PS00111">
    <property type="entry name" value="PGLYCERATE_KINASE"/>
    <property type="match status" value="1"/>
</dbReference>
<comment type="caution">
    <text evidence="17">The sequence shown here is derived from an EMBL/GenBank/DDBJ whole genome shotgun (WGS) entry which is preliminary data.</text>
</comment>
<dbReference type="SUPFAM" id="SSF53748">
    <property type="entry name" value="Phosphoglycerate kinase"/>
    <property type="match status" value="1"/>
</dbReference>
<dbReference type="FunFam" id="3.40.50.1260:FF:000012">
    <property type="entry name" value="Phosphoglycerate kinase"/>
    <property type="match status" value="1"/>
</dbReference>
<evidence type="ECO:0000256" key="10">
    <source>
        <dbReference type="ARBA" id="ARBA00022777"/>
    </source>
</evidence>
<dbReference type="PANTHER" id="PTHR11406">
    <property type="entry name" value="PHOSPHOGLYCERATE KINASE"/>
    <property type="match status" value="1"/>
</dbReference>
<comment type="subunit">
    <text evidence="13">Monomer.</text>
</comment>
<dbReference type="AlphaFoldDB" id="A0A7C1AVQ6"/>
<keyword evidence="7 13" id="KW-0963">Cytoplasm</keyword>
<feature type="binding site" evidence="13 14">
    <location>
        <begin position="21"/>
        <end position="23"/>
    </location>
    <ligand>
        <name>substrate</name>
    </ligand>
</feature>
<dbReference type="GO" id="GO:0005829">
    <property type="term" value="C:cytosol"/>
    <property type="evidence" value="ECO:0007669"/>
    <property type="project" value="TreeGrafter"/>
</dbReference>
<feature type="binding site" evidence="14">
    <location>
        <position position="37"/>
    </location>
    <ligand>
        <name>(2R)-3-phosphoglycerate</name>
        <dbReference type="ChEBI" id="CHEBI:58272"/>
    </ligand>
</feature>
<name>A0A7C1AVQ6_9EURY</name>
<comment type="pathway">
    <text evidence="3 13">Carbohydrate degradation; glycolysis; pyruvate from D-glyceraldehyde 3-phosphate: step 2/5.</text>
</comment>
<feature type="binding site" evidence="13">
    <location>
        <begin position="355"/>
        <end position="358"/>
    </location>
    <ligand>
        <name>ATP</name>
        <dbReference type="ChEBI" id="CHEBI:30616"/>
    </ligand>
</feature>
<feature type="binding site" evidence="14">
    <location>
        <position position="115"/>
    </location>
    <ligand>
        <name>(2R)-3-phosphoglycerate</name>
        <dbReference type="ChEBI" id="CHEBI:58272"/>
    </ligand>
</feature>
<dbReference type="PIRSF" id="PIRSF000724">
    <property type="entry name" value="Pgk"/>
    <property type="match status" value="1"/>
</dbReference>
<feature type="binding site" evidence="13">
    <location>
        <position position="37"/>
    </location>
    <ligand>
        <name>substrate</name>
    </ligand>
</feature>
<reference evidence="17" key="1">
    <citation type="journal article" date="2020" name="mSystems">
        <title>Genome- and Community-Level Interaction Insights into Carbon Utilization and Element Cycling Functions of Hydrothermarchaeota in Hydrothermal Sediment.</title>
        <authorList>
            <person name="Zhou Z."/>
            <person name="Liu Y."/>
            <person name="Xu W."/>
            <person name="Pan J."/>
            <person name="Luo Z.H."/>
            <person name="Li M."/>
        </authorList>
    </citation>
    <scope>NUCLEOTIDE SEQUENCE [LARGE SCALE GENOMIC DNA]</scope>
    <source>
        <strain evidence="17">HyVt-185</strain>
    </source>
</reference>
<dbReference type="Proteomes" id="UP000885863">
    <property type="component" value="Unassembled WGS sequence"/>
</dbReference>
<dbReference type="UniPathway" id="UPA00109">
    <property type="reaction ID" value="UER00185"/>
</dbReference>
<feature type="binding site" evidence="13">
    <location>
        <position position="155"/>
    </location>
    <ligand>
        <name>substrate</name>
    </ligand>
</feature>
<gene>
    <name evidence="13" type="primary">pgk</name>
    <name evidence="17" type="ORF">ENG09_04780</name>
</gene>
<keyword evidence="12 13" id="KW-0324">Glycolysis</keyword>
<dbReference type="PRINTS" id="PR00477">
    <property type="entry name" value="PHGLYCKINASE"/>
</dbReference>
<sequence length="407" mass="44642">MKCKSMEDLPLEGKRVLVRIDINSPMGSENEILDDKRFRLHLPTLSELERSKTVLMAHQSRPGRSDFTTLEAHAARLSELMGREILYVEDIFGSEARRVISEMGDGDVVLLENVRFFAEEQLKRSAEEHAKSYPVRKLAPLLDIYINDAFSVSHRPHLSVLAVTPVLPSLAGRLMEREIEALDKVLVDIKRPSVFVLGGVKAPDSFSVAENVLKRGVADRVIFTGVLANILLRASGVDIGRPNMSFIEEQGYLDQIERAKNLLLSFREKILLPHDLALRGEGGERIEVPVEDLRNDMPIYDIGSGSIERFSEIISSAGIVVMNGPAGRFEEKEFAKGTELLVKAATNAGFIVVGGGHIAAVIDELGVSDKISHISSGGGACLQYLAGNRLPGIEALVEAASRWDQVG</sequence>
<evidence type="ECO:0000313" key="17">
    <source>
        <dbReference type="EMBL" id="HDM36548.1"/>
    </source>
</evidence>
<dbReference type="EMBL" id="DQZR01000204">
    <property type="protein sequence ID" value="HDM36548.1"/>
    <property type="molecule type" value="Genomic_DNA"/>
</dbReference>
<dbReference type="GO" id="GO:0005524">
    <property type="term" value="F:ATP binding"/>
    <property type="evidence" value="ECO:0007669"/>
    <property type="project" value="UniProtKB-KW"/>
</dbReference>
<organism evidence="17">
    <name type="scientific">Candidatus Syntropharchaeum butanivorans</name>
    <dbReference type="NCBI Taxonomy" id="1839936"/>
    <lineage>
        <taxon>Archaea</taxon>
        <taxon>Methanobacteriati</taxon>
        <taxon>Methanobacteriota</taxon>
        <taxon>Stenosarchaea group</taxon>
        <taxon>Methanomicrobia</taxon>
        <taxon>Methanosarcinales</taxon>
        <taxon>ANME-2 cluster</taxon>
        <taxon>Candidatus Syntropharchaeum</taxon>
    </lineage>
</organism>
<keyword evidence="11 13" id="KW-0067">ATP-binding</keyword>
<evidence type="ECO:0000256" key="9">
    <source>
        <dbReference type="ARBA" id="ARBA00022741"/>
    </source>
</evidence>
<evidence type="ECO:0000256" key="4">
    <source>
        <dbReference type="ARBA" id="ARBA00008982"/>
    </source>
</evidence>
<comment type="similarity">
    <text evidence="4 13 16">Belongs to the phosphoglycerate kinase family.</text>
</comment>
<dbReference type="InterPro" id="IPR036043">
    <property type="entry name" value="Phosphoglycerate_kinase_sf"/>
</dbReference>
<evidence type="ECO:0000256" key="12">
    <source>
        <dbReference type="ARBA" id="ARBA00023152"/>
    </source>
</evidence>
<feature type="binding site" evidence="13">
    <location>
        <position position="115"/>
    </location>
    <ligand>
        <name>substrate</name>
    </ligand>
</feature>
<evidence type="ECO:0000256" key="3">
    <source>
        <dbReference type="ARBA" id="ARBA00004838"/>
    </source>
</evidence>
<evidence type="ECO:0000256" key="13">
    <source>
        <dbReference type="HAMAP-Rule" id="MF_00145"/>
    </source>
</evidence>
<dbReference type="InterPro" id="IPR001576">
    <property type="entry name" value="Phosphoglycerate_kinase"/>
</dbReference>
<dbReference type="Pfam" id="PF00162">
    <property type="entry name" value="PGK"/>
    <property type="match status" value="1"/>
</dbReference>
<dbReference type="FunFam" id="3.40.50.1260:FF:000006">
    <property type="entry name" value="Phosphoglycerate kinase"/>
    <property type="match status" value="1"/>
</dbReference>
<dbReference type="HAMAP" id="MF_00145">
    <property type="entry name" value="Phosphoglyc_kinase"/>
    <property type="match status" value="1"/>
</dbReference>
<evidence type="ECO:0000256" key="2">
    <source>
        <dbReference type="ARBA" id="ARBA00004496"/>
    </source>
</evidence>
<dbReference type="GO" id="GO:0004618">
    <property type="term" value="F:phosphoglycerate kinase activity"/>
    <property type="evidence" value="ECO:0007669"/>
    <property type="project" value="UniProtKB-UniRule"/>
</dbReference>
<dbReference type="InterPro" id="IPR015824">
    <property type="entry name" value="Phosphoglycerate_kinase_N"/>
</dbReference>
<feature type="binding site" evidence="14">
    <location>
        <position position="155"/>
    </location>
    <ligand>
        <name>(2R)-3-phosphoglycerate</name>
        <dbReference type="ChEBI" id="CHEBI:58272"/>
    </ligand>
</feature>
<feature type="binding site" evidence="13 14">
    <location>
        <begin position="58"/>
        <end position="61"/>
    </location>
    <ligand>
        <name>substrate</name>
    </ligand>
</feature>
<comment type="caution">
    <text evidence="13">Lacks conserved residue(s) required for the propagation of feature annotation.</text>
</comment>
<keyword evidence="9 13" id="KW-0547">Nucleotide-binding</keyword>
<dbReference type="GO" id="GO:0006094">
    <property type="term" value="P:gluconeogenesis"/>
    <property type="evidence" value="ECO:0007669"/>
    <property type="project" value="TreeGrafter"/>
</dbReference>
<dbReference type="InterPro" id="IPR015911">
    <property type="entry name" value="Phosphoglycerate_kinase_CS"/>
</dbReference>
<evidence type="ECO:0000256" key="6">
    <source>
        <dbReference type="ARBA" id="ARBA00016471"/>
    </source>
</evidence>
<comment type="subcellular location">
    <subcellularLocation>
        <location evidence="2 13">Cytoplasm</location>
    </subcellularLocation>
</comment>
<proteinExistence type="inferred from homology"/>
<evidence type="ECO:0000256" key="14">
    <source>
        <dbReference type="PIRSR" id="PIRSR000724-1"/>
    </source>
</evidence>
<dbReference type="GO" id="GO:0006096">
    <property type="term" value="P:glycolytic process"/>
    <property type="evidence" value="ECO:0007669"/>
    <property type="project" value="UniProtKB-UniRule"/>
</dbReference>
<comment type="catalytic activity">
    <reaction evidence="1 13 16">
        <text>(2R)-3-phosphoglycerate + ATP = (2R)-3-phospho-glyceroyl phosphate + ADP</text>
        <dbReference type="Rhea" id="RHEA:14801"/>
        <dbReference type="ChEBI" id="CHEBI:30616"/>
        <dbReference type="ChEBI" id="CHEBI:57604"/>
        <dbReference type="ChEBI" id="CHEBI:58272"/>
        <dbReference type="ChEBI" id="CHEBI:456216"/>
        <dbReference type="EC" id="2.7.2.3"/>
    </reaction>
</comment>
<dbReference type="GO" id="GO:0043531">
    <property type="term" value="F:ADP binding"/>
    <property type="evidence" value="ECO:0007669"/>
    <property type="project" value="TreeGrafter"/>
</dbReference>
<evidence type="ECO:0000256" key="11">
    <source>
        <dbReference type="ARBA" id="ARBA00022840"/>
    </source>
</evidence>
<dbReference type="Gene3D" id="3.40.50.1260">
    <property type="entry name" value="Phosphoglycerate kinase, N-terminal domain"/>
    <property type="match status" value="2"/>
</dbReference>
<evidence type="ECO:0000256" key="8">
    <source>
        <dbReference type="ARBA" id="ARBA00022679"/>
    </source>
</evidence>
<keyword evidence="8 13" id="KW-0808">Transferase</keyword>
<keyword evidence="10 13" id="KW-0418">Kinase</keyword>
<protein>
    <recommendedName>
        <fullName evidence="6 13">Phosphoglycerate kinase</fullName>
        <ecNumber evidence="5 13">2.7.2.3</ecNumber>
    </recommendedName>
</protein>
<feature type="binding site" evidence="13 15">
    <location>
        <position position="330"/>
    </location>
    <ligand>
        <name>ATP</name>
        <dbReference type="ChEBI" id="CHEBI:30616"/>
    </ligand>
</feature>
<evidence type="ECO:0000256" key="15">
    <source>
        <dbReference type="PIRSR" id="PIRSR000724-2"/>
    </source>
</evidence>
<evidence type="ECO:0000256" key="1">
    <source>
        <dbReference type="ARBA" id="ARBA00000642"/>
    </source>
</evidence>